<evidence type="ECO:0000313" key="2">
    <source>
        <dbReference type="Proteomes" id="UP001344447"/>
    </source>
</evidence>
<dbReference type="AlphaFoldDB" id="A0AAN7YZ00"/>
<dbReference type="Proteomes" id="UP001344447">
    <property type="component" value="Unassembled WGS sequence"/>
</dbReference>
<evidence type="ECO:0000313" key="1">
    <source>
        <dbReference type="EMBL" id="KAK5583551.1"/>
    </source>
</evidence>
<reference evidence="1 2" key="1">
    <citation type="submission" date="2023-11" db="EMBL/GenBank/DDBJ databases">
        <title>Dfirmibasis_genome.</title>
        <authorList>
            <person name="Edelbroek B."/>
            <person name="Kjellin J."/>
            <person name="Jerlstrom-Hultqvist J."/>
            <person name="Soderbom F."/>
        </authorList>
    </citation>
    <scope>NUCLEOTIDE SEQUENCE [LARGE SCALE GENOMIC DNA]</scope>
    <source>
        <strain evidence="1 2">TNS-C-14</strain>
    </source>
</reference>
<proteinExistence type="predicted"/>
<dbReference type="EMBL" id="JAVFKY010000001">
    <property type="protein sequence ID" value="KAK5583551.1"/>
    <property type="molecule type" value="Genomic_DNA"/>
</dbReference>
<comment type="caution">
    <text evidence="1">The sequence shown here is derived from an EMBL/GenBank/DDBJ whole genome shotgun (WGS) entry which is preliminary data.</text>
</comment>
<keyword evidence="2" id="KW-1185">Reference proteome</keyword>
<organism evidence="1 2">
    <name type="scientific">Dictyostelium firmibasis</name>
    <dbReference type="NCBI Taxonomy" id="79012"/>
    <lineage>
        <taxon>Eukaryota</taxon>
        <taxon>Amoebozoa</taxon>
        <taxon>Evosea</taxon>
        <taxon>Eumycetozoa</taxon>
        <taxon>Dictyostelia</taxon>
        <taxon>Dictyosteliales</taxon>
        <taxon>Dictyosteliaceae</taxon>
        <taxon>Dictyostelium</taxon>
    </lineage>
</organism>
<accession>A0AAN7YZ00</accession>
<gene>
    <name evidence="1" type="ORF">RB653_005148</name>
</gene>
<sequence length="48" mass="5639">MEITHILSKYFSSSRSNIYQSNSQQSLTIQNSNVSSKKLNVYEFIPYY</sequence>
<protein>
    <submittedName>
        <fullName evidence="1">Uncharacterized protein</fullName>
    </submittedName>
</protein>
<name>A0AAN7YZ00_9MYCE</name>